<evidence type="ECO:0000256" key="4">
    <source>
        <dbReference type="ARBA" id="ARBA00022960"/>
    </source>
</evidence>
<dbReference type="STRING" id="1298598.JCM21714_3605"/>
<evidence type="ECO:0000256" key="3">
    <source>
        <dbReference type="ARBA" id="ARBA00022801"/>
    </source>
</evidence>
<name>W4VNY5_9BACI</name>
<keyword evidence="11" id="KW-0645">Protease</keyword>
<evidence type="ECO:0000313" key="11">
    <source>
        <dbReference type="EMBL" id="GAE94449.1"/>
    </source>
</evidence>
<dbReference type="PANTHER" id="PTHR21581">
    <property type="entry name" value="D-ALANYL-D-ALANINE CARBOXYPEPTIDASE"/>
    <property type="match status" value="1"/>
</dbReference>
<dbReference type="Proteomes" id="UP000019102">
    <property type="component" value="Unassembled WGS sequence"/>
</dbReference>
<evidence type="ECO:0000313" key="12">
    <source>
        <dbReference type="Proteomes" id="UP000019102"/>
    </source>
</evidence>
<keyword evidence="4" id="KW-0133">Cell shape</keyword>
<dbReference type="eggNOG" id="COG1686">
    <property type="taxonomic scope" value="Bacteria"/>
</dbReference>
<dbReference type="SUPFAM" id="SSF56601">
    <property type="entry name" value="beta-lactamase/transpeptidase-like"/>
    <property type="match status" value="1"/>
</dbReference>
<reference evidence="11 12" key="1">
    <citation type="journal article" date="2014" name="Genome Announc.">
        <title>Draft Genome Sequence of the Boron-Tolerant and Moderately Halotolerant Bacterium Gracilibacillus boraciitolerans JCM 21714T.</title>
        <authorList>
            <person name="Ahmed I."/>
            <person name="Oshima K."/>
            <person name="Suda W."/>
            <person name="Kitamura K."/>
            <person name="Iida T."/>
            <person name="Ohmori Y."/>
            <person name="Fujiwara T."/>
            <person name="Hattori M."/>
            <person name="Ohkuma M."/>
        </authorList>
    </citation>
    <scope>NUCLEOTIDE SEQUENCE [LARGE SCALE GENOMIC DNA]</scope>
    <source>
        <strain evidence="11 12">JCM 21714</strain>
    </source>
</reference>
<comment type="similarity">
    <text evidence="1 9">Belongs to the peptidase S11 family.</text>
</comment>
<evidence type="ECO:0000256" key="1">
    <source>
        <dbReference type="ARBA" id="ARBA00007164"/>
    </source>
</evidence>
<keyword evidence="5" id="KW-0573">Peptidoglycan synthesis</keyword>
<feature type="binding site" evidence="8">
    <location>
        <position position="227"/>
    </location>
    <ligand>
        <name>substrate</name>
    </ligand>
</feature>
<keyword evidence="2" id="KW-0732">Signal</keyword>
<dbReference type="Pfam" id="PF00768">
    <property type="entry name" value="Peptidase_S11"/>
    <property type="match status" value="1"/>
</dbReference>
<evidence type="ECO:0000256" key="8">
    <source>
        <dbReference type="PIRSR" id="PIRSR618044-2"/>
    </source>
</evidence>
<dbReference type="EMBL" id="BAVS01000024">
    <property type="protein sequence ID" value="GAE94449.1"/>
    <property type="molecule type" value="Genomic_DNA"/>
</dbReference>
<gene>
    <name evidence="11" type="ORF">JCM21714_3605</name>
</gene>
<dbReference type="RefSeq" id="WP_052000653.1">
    <property type="nucleotide sequence ID" value="NZ_BAVS01000024.1"/>
</dbReference>
<evidence type="ECO:0000259" key="10">
    <source>
        <dbReference type="Pfam" id="PF00768"/>
    </source>
</evidence>
<dbReference type="AlphaFoldDB" id="W4VNY5"/>
<dbReference type="InterPro" id="IPR012338">
    <property type="entry name" value="Beta-lactam/transpept-like"/>
</dbReference>
<feature type="active site" evidence="7">
    <location>
        <position position="105"/>
    </location>
</feature>
<keyword evidence="6" id="KW-0961">Cell wall biogenesis/degradation</keyword>
<dbReference type="GO" id="GO:0009002">
    <property type="term" value="F:serine-type D-Ala-D-Ala carboxypeptidase activity"/>
    <property type="evidence" value="ECO:0007669"/>
    <property type="project" value="InterPro"/>
</dbReference>
<dbReference type="InterPro" id="IPR018044">
    <property type="entry name" value="Peptidase_S11"/>
</dbReference>
<feature type="active site" description="Proton acceptor" evidence="7">
    <location>
        <position position="44"/>
    </location>
</feature>
<evidence type="ECO:0000256" key="6">
    <source>
        <dbReference type="ARBA" id="ARBA00023316"/>
    </source>
</evidence>
<dbReference type="GO" id="GO:0008360">
    <property type="term" value="P:regulation of cell shape"/>
    <property type="evidence" value="ECO:0007669"/>
    <property type="project" value="UniProtKB-KW"/>
</dbReference>
<dbReference type="GO" id="GO:0071555">
    <property type="term" value="P:cell wall organization"/>
    <property type="evidence" value="ECO:0007669"/>
    <property type="project" value="UniProtKB-KW"/>
</dbReference>
<sequence length="277" mass="30766">MVRFLKIKDLEINASSAYLINAETGRVLYEKNSDLPLPTASMSKMMTELLVLEAIDKQIINWDTSVSISDYVYAISSQPGFASVHLEQDKVYTVKDLFDAMAIHSANGAAIALAEAVATSEKDFVMKMNEKAEQLGLAKSQFVNSTGLDNEHLGKYFSVGTFEDTNTMSAKDIATLAQYLINKYPELLEVISQNQYIKNDQYYHNTNWMLPGVTAYGLAYQGVDGLKTGFTDLAGYCFAGTVEEDGVRLISVVMGTSSKTERFEETEKLYDAAFELY</sequence>
<accession>W4VNY5</accession>
<dbReference type="InterPro" id="IPR001967">
    <property type="entry name" value="Peptidase_S11_N"/>
</dbReference>
<protein>
    <submittedName>
        <fullName evidence="11">D-alanyl-D-alanine carboxypeptidase</fullName>
    </submittedName>
</protein>
<feature type="active site" description="Acyl-ester intermediate" evidence="7">
    <location>
        <position position="41"/>
    </location>
</feature>
<dbReference type="GO" id="GO:0009252">
    <property type="term" value="P:peptidoglycan biosynthetic process"/>
    <property type="evidence" value="ECO:0007669"/>
    <property type="project" value="UniProtKB-KW"/>
</dbReference>
<evidence type="ECO:0000256" key="9">
    <source>
        <dbReference type="RuleBase" id="RU004016"/>
    </source>
</evidence>
<dbReference type="OrthoDB" id="9791132at2"/>
<feature type="domain" description="Peptidase S11 D-alanyl-D-alanine carboxypeptidase A N-terminal" evidence="10">
    <location>
        <begin position="9"/>
        <end position="257"/>
    </location>
</feature>
<evidence type="ECO:0000256" key="5">
    <source>
        <dbReference type="ARBA" id="ARBA00022984"/>
    </source>
</evidence>
<keyword evidence="12" id="KW-1185">Reference proteome</keyword>
<comment type="caution">
    <text evidence="11">The sequence shown here is derived from an EMBL/GenBank/DDBJ whole genome shotgun (WGS) entry which is preliminary data.</text>
</comment>
<dbReference type="GO" id="GO:0006508">
    <property type="term" value="P:proteolysis"/>
    <property type="evidence" value="ECO:0007669"/>
    <property type="project" value="InterPro"/>
</dbReference>
<dbReference type="MEROPS" id="S11.001"/>
<organism evidence="11 12">
    <name type="scientific">Gracilibacillus boraciitolerans JCM 21714</name>
    <dbReference type="NCBI Taxonomy" id="1298598"/>
    <lineage>
        <taxon>Bacteria</taxon>
        <taxon>Bacillati</taxon>
        <taxon>Bacillota</taxon>
        <taxon>Bacilli</taxon>
        <taxon>Bacillales</taxon>
        <taxon>Bacillaceae</taxon>
        <taxon>Gracilibacillus</taxon>
    </lineage>
</organism>
<evidence type="ECO:0000256" key="7">
    <source>
        <dbReference type="PIRSR" id="PIRSR618044-1"/>
    </source>
</evidence>
<evidence type="ECO:0000256" key="2">
    <source>
        <dbReference type="ARBA" id="ARBA00022729"/>
    </source>
</evidence>
<keyword evidence="3" id="KW-0378">Hydrolase</keyword>
<dbReference type="PRINTS" id="PR00725">
    <property type="entry name" value="DADACBPTASE1"/>
</dbReference>
<dbReference type="PANTHER" id="PTHR21581:SF11">
    <property type="entry name" value="D-ALANYL-D-ALANINE CARBOXYPEPTIDASE DACA"/>
    <property type="match status" value="1"/>
</dbReference>
<keyword evidence="11" id="KW-0121">Carboxypeptidase</keyword>
<proteinExistence type="inferred from homology"/>
<dbReference type="Gene3D" id="3.40.710.10">
    <property type="entry name" value="DD-peptidase/beta-lactamase superfamily"/>
    <property type="match status" value="1"/>
</dbReference>